<dbReference type="EMBL" id="CADCVI010000007">
    <property type="protein sequence ID" value="CAA9455778.1"/>
    <property type="molecule type" value="Genomic_DNA"/>
</dbReference>
<feature type="non-terminal residue" evidence="1">
    <location>
        <position position="1"/>
    </location>
</feature>
<proteinExistence type="predicted"/>
<accession>A0A6J4QV29</accession>
<protein>
    <submittedName>
        <fullName evidence="1">Uncharacterized protein</fullName>
    </submittedName>
</protein>
<evidence type="ECO:0000313" key="1">
    <source>
        <dbReference type="EMBL" id="CAA9455778.1"/>
    </source>
</evidence>
<feature type="non-terminal residue" evidence="1">
    <location>
        <position position="39"/>
    </location>
</feature>
<sequence length="39" mass="4211">ARGRREKCSPFAGQRAPGVALRGRGRELEGTKVHPGPRV</sequence>
<name>A0A6J4QV29_9ACTN</name>
<organism evidence="1">
    <name type="scientific">uncultured Rubrobacteraceae bacterium</name>
    <dbReference type="NCBI Taxonomy" id="349277"/>
    <lineage>
        <taxon>Bacteria</taxon>
        <taxon>Bacillati</taxon>
        <taxon>Actinomycetota</taxon>
        <taxon>Rubrobacteria</taxon>
        <taxon>Rubrobacterales</taxon>
        <taxon>Rubrobacteraceae</taxon>
        <taxon>environmental samples</taxon>
    </lineage>
</organism>
<reference evidence="1" key="1">
    <citation type="submission" date="2020-02" db="EMBL/GenBank/DDBJ databases">
        <authorList>
            <person name="Meier V. D."/>
        </authorList>
    </citation>
    <scope>NUCLEOTIDE SEQUENCE</scope>
    <source>
        <strain evidence="1">AVDCRST_MAG25</strain>
    </source>
</reference>
<gene>
    <name evidence="1" type="ORF">AVDCRST_MAG25-99</name>
</gene>
<dbReference type="AlphaFoldDB" id="A0A6J4QV29"/>